<accession>A0A923SML7</accession>
<dbReference type="NCBIfam" id="TIGR00797">
    <property type="entry name" value="matE"/>
    <property type="match status" value="1"/>
</dbReference>
<gene>
    <name evidence="11" type="ORF">H8876_04375</name>
</gene>
<keyword evidence="12" id="KW-1185">Reference proteome</keyword>
<feature type="transmembrane region" description="Helical" evidence="10">
    <location>
        <begin position="282"/>
        <end position="304"/>
    </location>
</feature>
<dbReference type="InterPro" id="IPR002528">
    <property type="entry name" value="MATE_fam"/>
</dbReference>
<dbReference type="InterPro" id="IPR048279">
    <property type="entry name" value="MdtK-like"/>
</dbReference>
<dbReference type="PANTHER" id="PTHR43823:SF3">
    <property type="entry name" value="MULTIDRUG EXPORT PROTEIN MEPA"/>
    <property type="match status" value="1"/>
</dbReference>
<evidence type="ECO:0000256" key="2">
    <source>
        <dbReference type="ARBA" id="ARBA00008417"/>
    </source>
</evidence>
<comment type="similarity">
    <text evidence="2">Belongs to the multi antimicrobial extrusion (MATE) (TC 2.A.66.1) family. MepA subfamily.</text>
</comment>
<feature type="transmembrane region" description="Helical" evidence="10">
    <location>
        <begin position="371"/>
        <end position="390"/>
    </location>
</feature>
<dbReference type="GO" id="GO:0042910">
    <property type="term" value="F:xenobiotic transmembrane transporter activity"/>
    <property type="evidence" value="ECO:0007669"/>
    <property type="project" value="InterPro"/>
</dbReference>
<dbReference type="EMBL" id="JACRWC010000056">
    <property type="protein sequence ID" value="MBC5999231.1"/>
    <property type="molecule type" value="Genomic_DNA"/>
</dbReference>
<dbReference type="PANTHER" id="PTHR43823">
    <property type="entry name" value="SPORULATION PROTEIN YKVU"/>
    <property type="match status" value="1"/>
</dbReference>
<comment type="caution">
    <text evidence="11">The sequence shown here is derived from an EMBL/GenBank/DDBJ whole genome shotgun (WGS) entry which is preliminary data.</text>
</comment>
<protein>
    <recommendedName>
        <fullName evidence="3">Multidrug export protein MepA</fullName>
    </recommendedName>
</protein>
<comment type="subcellular location">
    <subcellularLocation>
        <location evidence="1">Cell membrane</location>
        <topology evidence="1">Multi-pass membrane protein</topology>
    </subcellularLocation>
</comment>
<evidence type="ECO:0000256" key="1">
    <source>
        <dbReference type="ARBA" id="ARBA00004651"/>
    </source>
</evidence>
<dbReference type="InterPro" id="IPR051327">
    <property type="entry name" value="MATE_MepA_subfamily"/>
</dbReference>
<keyword evidence="9" id="KW-0046">Antibiotic resistance</keyword>
<organism evidence="11 12">
    <name type="scientific">Lentihominibacter faecis</name>
    <dbReference type="NCBI Taxonomy" id="2764712"/>
    <lineage>
        <taxon>Bacteria</taxon>
        <taxon>Bacillati</taxon>
        <taxon>Bacillota</taxon>
        <taxon>Clostridia</taxon>
        <taxon>Peptostreptococcales</taxon>
        <taxon>Anaerovoracaceae</taxon>
        <taxon>Lentihominibacter</taxon>
    </lineage>
</organism>
<feature type="transmembrane region" description="Helical" evidence="10">
    <location>
        <begin position="324"/>
        <end position="345"/>
    </location>
</feature>
<evidence type="ECO:0000313" key="11">
    <source>
        <dbReference type="EMBL" id="MBC5999231.1"/>
    </source>
</evidence>
<keyword evidence="8 10" id="KW-0472">Membrane</keyword>
<keyword evidence="6 10" id="KW-0812">Transmembrane</keyword>
<keyword evidence="7 10" id="KW-1133">Transmembrane helix</keyword>
<evidence type="ECO:0000256" key="9">
    <source>
        <dbReference type="ARBA" id="ARBA00023251"/>
    </source>
</evidence>
<feature type="transmembrane region" description="Helical" evidence="10">
    <location>
        <begin position="96"/>
        <end position="119"/>
    </location>
</feature>
<evidence type="ECO:0000256" key="5">
    <source>
        <dbReference type="ARBA" id="ARBA00022475"/>
    </source>
</evidence>
<feature type="transmembrane region" description="Helical" evidence="10">
    <location>
        <begin position="139"/>
        <end position="161"/>
    </location>
</feature>
<evidence type="ECO:0000313" key="12">
    <source>
        <dbReference type="Proteomes" id="UP000644115"/>
    </source>
</evidence>
<feature type="transmembrane region" description="Helical" evidence="10">
    <location>
        <begin position="247"/>
        <end position="270"/>
    </location>
</feature>
<evidence type="ECO:0000256" key="8">
    <source>
        <dbReference type="ARBA" id="ARBA00023136"/>
    </source>
</evidence>
<reference evidence="11" key="1">
    <citation type="submission" date="2020-08" db="EMBL/GenBank/DDBJ databases">
        <authorList>
            <person name="Liu C."/>
            <person name="Sun Q."/>
        </authorList>
    </citation>
    <scope>NUCLEOTIDE SEQUENCE</scope>
    <source>
        <strain evidence="11">BX16</strain>
    </source>
</reference>
<dbReference type="CDD" id="cd13143">
    <property type="entry name" value="MATE_MepA_like"/>
    <property type="match status" value="1"/>
</dbReference>
<evidence type="ECO:0000256" key="4">
    <source>
        <dbReference type="ARBA" id="ARBA00022448"/>
    </source>
</evidence>
<dbReference type="AlphaFoldDB" id="A0A923SML7"/>
<dbReference type="Proteomes" id="UP000644115">
    <property type="component" value="Unassembled WGS sequence"/>
</dbReference>
<feature type="transmembrane region" description="Helical" evidence="10">
    <location>
        <begin position="60"/>
        <end position="84"/>
    </location>
</feature>
<evidence type="ECO:0000256" key="3">
    <source>
        <dbReference type="ARBA" id="ARBA00022106"/>
    </source>
</evidence>
<feature type="transmembrane region" description="Helical" evidence="10">
    <location>
        <begin position="168"/>
        <end position="189"/>
    </location>
</feature>
<feature type="transmembrane region" description="Helical" evidence="10">
    <location>
        <begin position="402"/>
        <end position="421"/>
    </location>
</feature>
<keyword evidence="4" id="KW-0813">Transport</keyword>
<dbReference type="InterPro" id="IPR045070">
    <property type="entry name" value="MATE_MepA-like"/>
</dbReference>
<dbReference type="GO" id="GO:0046677">
    <property type="term" value="P:response to antibiotic"/>
    <property type="evidence" value="ECO:0007669"/>
    <property type="project" value="UniProtKB-KW"/>
</dbReference>
<sequence>MQSAGASTQPTLNQHPLKEYSKYVTFNVMGMIGVSCYILADTFFVSKALGAQGLAALNLALPIFNAIRGIGMMMGMGGATWYSIRKGQHAEEEANRIFSIVVTATFLCSLLFILAGVFFSSQIASAFGADESLLDLSGTYLKVLCCFAPFFMLNDVMICFIRNDGDPNLGMAAMVVGSLANILLDYIFIFPFGLGLFGAALATGVAPVIGICLTLIHWTKPSHTLKFELGHSEFSAKQTLTSLRSSLALGFPSFVMELATGIVILVFNLLMLKEAGNTGVAAYGVIANISYVVIAIYTGIAQGVQPLMSRAFGEGDMALVRKNLHYAVWTIAGVSVLLYGVIFFFSEGITQIFNSEGNAELQAIAVTGLKLYFLAVFFAGTNISMAIYFTSTNRALPAHVISLLRGLLLIVPAAFLLARLLGICGVWLSYPVTESLVFLLAWIIYCVSRRKNVY</sequence>
<evidence type="ECO:0000256" key="10">
    <source>
        <dbReference type="SAM" id="Phobius"/>
    </source>
</evidence>
<name>A0A923SML7_9FIRM</name>
<proteinExistence type="inferred from homology"/>
<evidence type="ECO:0000256" key="7">
    <source>
        <dbReference type="ARBA" id="ARBA00022989"/>
    </source>
</evidence>
<feature type="transmembrane region" description="Helical" evidence="10">
    <location>
        <begin position="427"/>
        <end position="447"/>
    </location>
</feature>
<dbReference type="GO" id="GO:0005886">
    <property type="term" value="C:plasma membrane"/>
    <property type="evidence" value="ECO:0007669"/>
    <property type="project" value="UniProtKB-SubCell"/>
</dbReference>
<evidence type="ECO:0000256" key="6">
    <source>
        <dbReference type="ARBA" id="ARBA00022692"/>
    </source>
</evidence>
<dbReference type="Pfam" id="PF01554">
    <property type="entry name" value="MatE"/>
    <property type="match status" value="2"/>
</dbReference>
<dbReference type="PIRSF" id="PIRSF006603">
    <property type="entry name" value="DinF"/>
    <property type="match status" value="1"/>
</dbReference>
<feature type="transmembrane region" description="Helical" evidence="10">
    <location>
        <begin position="20"/>
        <end position="40"/>
    </location>
</feature>
<dbReference type="GO" id="GO:0015297">
    <property type="term" value="F:antiporter activity"/>
    <property type="evidence" value="ECO:0007669"/>
    <property type="project" value="InterPro"/>
</dbReference>
<feature type="transmembrane region" description="Helical" evidence="10">
    <location>
        <begin position="195"/>
        <end position="216"/>
    </location>
</feature>
<keyword evidence="5" id="KW-1003">Cell membrane</keyword>